<dbReference type="EMBL" id="CAMGYJ010000004">
    <property type="protein sequence ID" value="CAI0400558.1"/>
    <property type="molecule type" value="Genomic_DNA"/>
</dbReference>
<proteinExistence type="predicted"/>
<evidence type="ECO:0000313" key="2">
    <source>
        <dbReference type="EMBL" id="CAI0400558.1"/>
    </source>
</evidence>
<feature type="compositionally biased region" description="Basic and acidic residues" evidence="1">
    <location>
        <begin position="386"/>
        <end position="406"/>
    </location>
</feature>
<dbReference type="AlphaFoldDB" id="A0AAV0IT04"/>
<feature type="region of interest" description="Disordered" evidence="1">
    <location>
        <begin position="243"/>
        <end position="293"/>
    </location>
</feature>
<name>A0AAV0IT04_9ROSI</name>
<comment type="caution">
    <text evidence="2">The sequence shown here is derived from an EMBL/GenBank/DDBJ whole genome shotgun (WGS) entry which is preliminary data.</text>
</comment>
<feature type="region of interest" description="Disordered" evidence="1">
    <location>
        <begin position="505"/>
        <end position="528"/>
    </location>
</feature>
<feature type="region of interest" description="Disordered" evidence="1">
    <location>
        <begin position="192"/>
        <end position="213"/>
    </location>
</feature>
<evidence type="ECO:0000313" key="3">
    <source>
        <dbReference type="Proteomes" id="UP001154282"/>
    </source>
</evidence>
<evidence type="ECO:0000256" key="1">
    <source>
        <dbReference type="SAM" id="MobiDB-lite"/>
    </source>
</evidence>
<keyword evidence="3" id="KW-1185">Reference proteome</keyword>
<protein>
    <submittedName>
        <fullName evidence="2">Uncharacterized protein</fullName>
    </submittedName>
</protein>
<gene>
    <name evidence="2" type="ORF">LITE_LOCUS10799</name>
</gene>
<sequence>MKHHVELAKLDVLQREICRFTFFYKKGVRVHGKAAERVVSSASTSKSKLNNSQLLSATCSLPLATAESSAKILVANHRSGRRPEQSPATIIADGELVSPAVATPSIIPIVEHQEQARQLVGDDAEEGLVVSTTNSNPEAPAFHDAVVEDPAVVELAPGGVATSMEKTPLSIDKVVVSTAAISIVVSSAKDERSNNGMTEGVGDLDSSFVVPPKKKERENVTAVAEEEDRVVQATVSGDGRASFSELEERAGGEGSGSTLSCRPNWRFRKKEEGPPSPLALAREDRDTRAPGSCAADPVKRLKFSPMAASSPDEVRRVMRPSFARVANWRFVKKEPGVQSKLAEAHYGADRQREAKTALCYLLEPSELRIRCRKQRLAGVSVTSREWKEKSRAEPVEEAAPEREKTTTRPMETLATGGKKSEVSWQPRRLEVCSLEWPREELEKEQQTTDKEAAPRMMMEAGGTSRQVSGSPPGKSKELAKMEVLSPVMEVSRKLKEEVGGGGILPLANSKLPTKDCDTQKQQGRAGMSRDARWSGLAFDDRSIDGLLLVREDCKEHLVQIGGKKREGSMETGIRATFQLYDLLCVDVVIGTEEGGKRISALLSFGATGKFEMHPKQHK</sequence>
<dbReference type="Proteomes" id="UP001154282">
    <property type="component" value="Unassembled WGS sequence"/>
</dbReference>
<organism evidence="2 3">
    <name type="scientific">Linum tenue</name>
    <dbReference type="NCBI Taxonomy" id="586396"/>
    <lineage>
        <taxon>Eukaryota</taxon>
        <taxon>Viridiplantae</taxon>
        <taxon>Streptophyta</taxon>
        <taxon>Embryophyta</taxon>
        <taxon>Tracheophyta</taxon>
        <taxon>Spermatophyta</taxon>
        <taxon>Magnoliopsida</taxon>
        <taxon>eudicotyledons</taxon>
        <taxon>Gunneridae</taxon>
        <taxon>Pentapetalae</taxon>
        <taxon>rosids</taxon>
        <taxon>fabids</taxon>
        <taxon>Malpighiales</taxon>
        <taxon>Linaceae</taxon>
        <taxon>Linum</taxon>
    </lineage>
</organism>
<reference evidence="2" key="1">
    <citation type="submission" date="2022-08" db="EMBL/GenBank/DDBJ databases">
        <authorList>
            <person name="Gutierrez-Valencia J."/>
        </authorList>
    </citation>
    <scope>NUCLEOTIDE SEQUENCE</scope>
</reference>
<feature type="region of interest" description="Disordered" evidence="1">
    <location>
        <begin position="386"/>
        <end position="422"/>
    </location>
</feature>
<accession>A0AAV0IT04</accession>